<dbReference type="PANTHER" id="PTHR21180:SF32">
    <property type="entry name" value="ENDONUCLEASE_EXONUCLEASE_PHOSPHATASE FAMILY DOMAIN-CONTAINING PROTEIN 1"/>
    <property type="match status" value="1"/>
</dbReference>
<organism evidence="1 2">
    <name type="scientific">Aliikangiella maris</name>
    <dbReference type="NCBI Taxonomy" id="3162458"/>
    <lineage>
        <taxon>Bacteria</taxon>
        <taxon>Pseudomonadati</taxon>
        <taxon>Pseudomonadota</taxon>
        <taxon>Gammaproteobacteria</taxon>
        <taxon>Oceanospirillales</taxon>
        <taxon>Pleioneaceae</taxon>
        <taxon>Aliikangiella</taxon>
    </lineage>
</organism>
<gene>
    <name evidence="1" type="ORF">ABVT43_01015</name>
</gene>
<dbReference type="NCBIfam" id="TIGR00426">
    <property type="entry name" value="competence protein ComEA helix-hairpin-helix repeat region"/>
    <property type="match status" value="1"/>
</dbReference>
<proteinExistence type="predicted"/>
<dbReference type="SUPFAM" id="SSF47781">
    <property type="entry name" value="RuvA domain 2-like"/>
    <property type="match status" value="1"/>
</dbReference>
<dbReference type="PANTHER" id="PTHR21180">
    <property type="entry name" value="ENDONUCLEASE/EXONUCLEASE/PHOSPHATASE FAMILY DOMAIN-CONTAINING PROTEIN 1"/>
    <property type="match status" value="1"/>
</dbReference>
<reference evidence="1 2" key="1">
    <citation type="submission" date="2024-06" db="EMBL/GenBank/DDBJ databases">
        <authorList>
            <person name="Li F."/>
        </authorList>
    </citation>
    <scope>NUCLEOTIDE SEQUENCE [LARGE SCALE GENOMIC DNA]</scope>
    <source>
        <strain evidence="1 2">GXAS 311</strain>
    </source>
</reference>
<keyword evidence="2" id="KW-1185">Reference proteome</keyword>
<dbReference type="EMBL" id="JBEVCJ010000001">
    <property type="protein sequence ID" value="MET1253696.1"/>
    <property type="molecule type" value="Genomic_DNA"/>
</dbReference>
<comment type="caution">
    <text evidence="1">The sequence shown here is derived from an EMBL/GenBank/DDBJ whole genome shotgun (WGS) entry which is preliminary data.</text>
</comment>
<dbReference type="Proteomes" id="UP001548189">
    <property type="component" value="Unassembled WGS sequence"/>
</dbReference>
<sequence length="106" mass="11601">MKTKTLIYTFLIVFTTIAPGAFVKSFAGIKLPSKIVTQQVVDKVNINTASAKEIAEYLSGIGMKKALAIVEYREKNGQFKKLEDLAAVKGIGIATLVKNKKKIQLN</sequence>
<evidence type="ECO:0000313" key="1">
    <source>
        <dbReference type="EMBL" id="MET1253696.1"/>
    </source>
</evidence>
<dbReference type="Gene3D" id="1.10.150.280">
    <property type="entry name" value="AF1531-like domain"/>
    <property type="match status" value="1"/>
</dbReference>
<protein>
    <submittedName>
        <fullName evidence="1">Helix-hairpin-helix domain-containing protein</fullName>
    </submittedName>
</protein>
<dbReference type="InterPro" id="IPR010994">
    <property type="entry name" value="RuvA_2-like"/>
</dbReference>
<dbReference type="InterPro" id="IPR051675">
    <property type="entry name" value="Endo/Exo/Phosphatase_dom_1"/>
</dbReference>
<dbReference type="Pfam" id="PF12836">
    <property type="entry name" value="HHH_3"/>
    <property type="match status" value="1"/>
</dbReference>
<accession>A0ABV2BP26</accession>
<evidence type="ECO:0000313" key="2">
    <source>
        <dbReference type="Proteomes" id="UP001548189"/>
    </source>
</evidence>
<name>A0ABV2BP26_9GAMM</name>
<dbReference type="InterPro" id="IPR004509">
    <property type="entry name" value="Competence_ComEA_HhH"/>
</dbReference>